<comment type="cofactor">
    <cofactor evidence="10">
        <name>Mg(2+)</name>
        <dbReference type="ChEBI" id="CHEBI:18420"/>
    </cofactor>
    <text evidence="10">Binds a second Mg(2+) ion via substrate during catalysis.</text>
</comment>
<comment type="caution">
    <text evidence="18">The sequence shown here is derived from an EMBL/GenBank/DDBJ whole genome shotgun (WGS) entry which is preliminary data.</text>
</comment>
<dbReference type="SUPFAM" id="SSF51604">
    <property type="entry name" value="Enolase C-terminal domain-like"/>
    <property type="match status" value="1"/>
</dbReference>
<dbReference type="InterPro" id="IPR020810">
    <property type="entry name" value="Enolase_C"/>
</dbReference>
<keyword evidence="8 10" id="KW-0456">Lyase</keyword>
<feature type="domain" description="Enolase N-terminal" evidence="15">
    <location>
        <begin position="4"/>
        <end position="133"/>
    </location>
</feature>
<dbReference type="InterPro" id="IPR036849">
    <property type="entry name" value="Enolase-like_C_sf"/>
</dbReference>
<comment type="subcellular location">
    <subcellularLocation>
        <location evidence="10">Cytoplasm</location>
    </subcellularLocation>
    <subcellularLocation>
        <location evidence="10">Secreted</location>
    </subcellularLocation>
    <subcellularLocation>
        <location evidence="10">Cell surface</location>
    </subcellularLocation>
    <text evidence="10">Fractions of enolase are present in both the cytoplasm and on the cell surface.</text>
</comment>
<dbReference type="InterPro" id="IPR020811">
    <property type="entry name" value="Enolase_N"/>
</dbReference>
<dbReference type="SFLD" id="SFLDS00001">
    <property type="entry name" value="Enolase"/>
    <property type="match status" value="1"/>
</dbReference>
<name>A0A1E7PEY0_CAMJU</name>
<dbReference type="PIRSF" id="PIRSF001400">
    <property type="entry name" value="Enolase"/>
    <property type="match status" value="1"/>
</dbReference>
<comment type="cofactor">
    <cofactor evidence="13">
        <name>Mg(2+)</name>
        <dbReference type="ChEBI" id="CHEBI:18420"/>
    </cofactor>
    <text evidence="13">Mg(2+) is required for catalysis and for stabilizing the dimer.</text>
</comment>
<dbReference type="EMBL" id="AANOAG010000003">
    <property type="protein sequence ID" value="EDP7180559.1"/>
    <property type="molecule type" value="Genomic_DNA"/>
</dbReference>
<feature type="binding site" evidence="12">
    <location>
        <position position="154"/>
    </location>
    <ligand>
        <name>substrate</name>
    </ligand>
</feature>
<keyword evidence="18" id="KW-0670">Pyruvate</keyword>
<keyword evidence="7 10" id="KW-0324">Glycolysis</keyword>
<sequence>MLVIEDVRAYEVLDSRGNPTVKAEVTLSDGSVGAAIVPSGASTGSKEALELRDNDERFGGKGVLKAVANVNETIADEILGLDAFNQTQLDDTLRELDGTNNYSNLGANATLGVSMATARAAAAALGMPLYRYLGGANASILPVPMCNIINGGAHANNNVDFQEFMIMPFGFTSFKEALRSVCEIYAILKKELANSGHSTALGDEGGFAPNLANNTEPIDLLMTCIKKAGYENRVKIALDVASTEFFKDGKYHMEGKAFSSEALIERYVELCAKYPICSIEDGLAENDFEGWIKLTEKLGNKIQLVGDDLFVTNEDILREGIIKKMANAVLIKPNQIGTITQTMRTVRLAQRNNYKCVMSHRSGESEDAFIADFAVALNTGQIKTGALARGERTAKYNRLLEIEFESDEYLGEKL</sequence>
<evidence type="ECO:0000313" key="23">
    <source>
        <dbReference type="Proteomes" id="UP000865592"/>
    </source>
</evidence>
<evidence type="ECO:0000256" key="8">
    <source>
        <dbReference type="ARBA" id="ARBA00023239"/>
    </source>
</evidence>
<dbReference type="Proteomes" id="UP000865592">
    <property type="component" value="Unassembled WGS sequence"/>
</dbReference>
<feature type="binding site" evidence="10 13">
    <location>
        <position position="280"/>
    </location>
    <ligand>
        <name>Mg(2+)</name>
        <dbReference type="ChEBI" id="CHEBI:18420"/>
    </ligand>
</feature>
<dbReference type="CDD" id="cd03313">
    <property type="entry name" value="enolase"/>
    <property type="match status" value="1"/>
</dbReference>
<dbReference type="Gene3D" id="3.30.390.10">
    <property type="entry name" value="Enolase-like, N-terminal domain"/>
    <property type="match status" value="1"/>
</dbReference>
<evidence type="ECO:0000256" key="5">
    <source>
        <dbReference type="ARBA" id="ARBA00022525"/>
    </source>
</evidence>
<comment type="pathway">
    <text evidence="1 10">Carbohydrate degradation; glycolysis; pyruvate from D-glyceraldehyde 3-phosphate: step 4/5.</text>
</comment>
<dbReference type="SUPFAM" id="SSF54826">
    <property type="entry name" value="Enolase N-terminal domain-like"/>
    <property type="match status" value="1"/>
</dbReference>
<dbReference type="EMBL" id="MKBD01000023">
    <property type="protein sequence ID" value="OEY01716.1"/>
    <property type="molecule type" value="Genomic_DNA"/>
</dbReference>
<evidence type="ECO:0000259" key="14">
    <source>
        <dbReference type="SMART" id="SM01192"/>
    </source>
</evidence>
<feature type="binding site" evidence="10">
    <location>
        <position position="162"/>
    </location>
    <ligand>
        <name>(2R)-2-phosphoglycerate</name>
        <dbReference type="ChEBI" id="CHEBI:58289"/>
    </ligand>
</feature>
<keyword evidence="10 13" id="KW-0479">Metal-binding</keyword>
<evidence type="ECO:0000256" key="11">
    <source>
        <dbReference type="PIRSR" id="PIRSR001400-1"/>
    </source>
</evidence>
<dbReference type="GO" id="GO:0000015">
    <property type="term" value="C:phosphopyruvate hydratase complex"/>
    <property type="evidence" value="ECO:0007669"/>
    <property type="project" value="InterPro"/>
</dbReference>
<keyword evidence="10" id="KW-0963">Cytoplasm</keyword>
<evidence type="ECO:0000256" key="7">
    <source>
        <dbReference type="ARBA" id="ARBA00023152"/>
    </source>
</evidence>
<reference evidence="18 22" key="2">
    <citation type="submission" date="2019-11" db="EMBL/GenBank/DDBJ databases">
        <authorList>
            <consortium name="PulseNet: The National Subtyping Network for Foodborne Disease Surveillance"/>
            <person name="Tarr C.L."/>
            <person name="Trees E."/>
            <person name="Katz L.S."/>
            <person name="Carleton-Romer H.A."/>
            <person name="Stroika S."/>
            <person name="Kucerova Z."/>
            <person name="Roache K.F."/>
            <person name="Sabol A.L."/>
            <person name="Besser J."/>
            <person name="Gerner-Smidt P."/>
        </authorList>
    </citation>
    <scope>NUCLEOTIDE SEQUENCE [LARGE SCALE GENOMIC DNA]</scope>
    <source>
        <strain evidence="17 21">PNUSAC003589</strain>
        <strain evidence="16 20">PNUSAC009041</strain>
        <strain evidence="18 22">PNUSAC013726</strain>
    </source>
</reference>
<dbReference type="NCBIfam" id="TIGR01060">
    <property type="entry name" value="eno"/>
    <property type="match status" value="1"/>
</dbReference>
<evidence type="ECO:0000256" key="3">
    <source>
        <dbReference type="ARBA" id="ARBA00012058"/>
    </source>
</evidence>
<evidence type="ECO:0000256" key="10">
    <source>
        <dbReference type="HAMAP-Rule" id="MF_00318"/>
    </source>
</evidence>
<evidence type="ECO:0000256" key="12">
    <source>
        <dbReference type="PIRSR" id="PIRSR001400-2"/>
    </source>
</evidence>
<feature type="binding site" evidence="12">
    <location>
        <begin position="359"/>
        <end position="362"/>
    </location>
    <ligand>
        <name>substrate</name>
    </ligand>
</feature>
<comment type="similarity">
    <text evidence="2 10">Belongs to the enolase family.</text>
</comment>
<evidence type="ECO:0000256" key="2">
    <source>
        <dbReference type="ARBA" id="ARBA00009604"/>
    </source>
</evidence>
<feature type="binding site" evidence="12">
    <location>
        <position position="280"/>
    </location>
    <ligand>
        <name>substrate</name>
    </ligand>
</feature>
<evidence type="ECO:0000313" key="16">
    <source>
        <dbReference type="EMBL" id="EAJ9719206.1"/>
    </source>
</evidence>
<dbReference type="Proteomes" id="UP000349590">
    <property type="component" value="Unassembled WGS sequence"/>
</dbReference>
<evidence type="ECO:0000313" key="21">
    <source>
        <dbReference type="Proteomes" id="UP000410873"/>
    </source>
</evidence>
<protein>
    <recommendedName>
        <fullName evidence="4 10">Enolase</fullName>
        <ecNumber evidence="3 10">4.2.1.11</ecNumber>
    </recommendedName>
    <alternativeName>
        <fullName evidence="10">2-phospho-D-glycerate hydro-lyase</fullName>
    </alternativeName>
    <alternativeName>
        <fullName evidence="10">2-phosphoglycerate dehydratase</fullName>
    </alternativeName>
</protein>
<evidence type="ECO:0000313" key="19">
    <source>
        <dbReference type="EMBL" id="OEY01716.1"/>
    </source>
</evidence>
<dbReference type="PROSITE" id="PS00164">
    <property type="entry name" value="ENOLASE"/>
    <property type="match status" value="1"/>
</dbReference>
<dbReference type="PRINTS" id="PR00148">
    <property type="entry name" value="ENOLASE"/>
</dbReference>
<dbReference type="GO" id="GO:0005576">
    <property type="term" value="C:extracellular region"/>
    <property type="evidence" value="ECO:0007669"/>
    <property type="project" value="UniProtKB-SubCell"/>
</dbReference>
<dbReference type="InterPro" id="IPR029017">
    <property type="entry name" value="Enolase-like_N"/>
</dbReference>
<feature type="binding site" evidence="12">
    <location>
        <position position="383"/>
    </location>
    <ligand>
        <name>substrate</name>
    </ligand>
</feature>
<evidence type="ECO:0000259" key="15">
    <source>
        <dbReference type="SMART" id="SM01193"/>
    </source>
</evidence>
<dbReference type="Gene3D" id="3.20.20.120">
    <property type="entry name" value="Enolase-like C-terminal domain"/>
    <property type="match status" value="1"/>
</dbReference>
<dbReference type="PANTHER" id="PTHR11902">
    <property type="entry name" value="ENOLASE"/>
    <property type="match status" value="1"/>
</dbReference>
<dbReference type="GO" id="GO:0009986">
    <property type="term" value="C:cell surface"/>
    <property type="evidence" value="ECO:0007669"/>
    <property type="project" value="UniProtKB-SubCell"/>
</dbReference>
<reference evidence="19 23" key="1">
    <citation type="submission" date="2016-09" db="EMBL/GenBank/DDBJ databases">
        <title>Campylobacter genomics.</title>
        <authorList>
            <person name="Weis A.M."/>
            <person name="Weimer B.C."/>
            <person name="Gilpin B."/>
            <person name="Huang B.C."/>
            <person name="Kong N."/>
        </authorList>
    </citation>
    <scope>NUCLEOTIDE SEQUENCE [LARGE SCALE GENOMIC DNA]</scope>
    <source>
        <strain evidence="19 23">BCW_4735</strain>
    </source>
</reference>
<evidence type="ECO:0000256" key="9">
    <source>
        <dbReference type="ARBA" id="ARBA00045763"/>
    </source>
</evidence>
<dbReference type="RefSeq" id="WP_002851519.1">
    <property type="nucleotide sequence ID" value="NZ_AACERE020000002.1"/>
</dbReference>
<feature type="active site" description="Proton acceptor" evidence="10 11">
    <location>
        <position position="332"/>
    </location>
</feature>
<dbReference type="InterPro" id="IPR020809">
    <property type="entry name" value="Enolase_CS"/>
</dbReference>
<dbReference type="UniPathway" id="UPA00109">
    <property type="reaction ID" value="UER00187"/>
</dbReference>
<feature type="binding site" evidence="10">
    <location>
        <position position="332"/>
    </location>
    <ligand>
        <name>(2R)-2-phosphoglycerate</name>
        <dbReference type="ChEBI" id="CHEBI:58289"/>
    </ligand>
</feature>
<proteinExistence type="inferred from homology"/>
<dbReference type="SMR" id="A0A1E7PEY0"/>
<dbReference type="AlphaFoldDB" id="A0A1E7PEY0"/>
<evidence type="ECO:0000256" key="4">
    <source>
        <dbReference type="ARBA" id="ARBA00017068"/>
    </source>
</evidence>
<feature type="binding site" evidence="10">
    <location>
        <position position="361"/>
    </location>
    <ligand>
        <name>(2R)-2-phosphoglycerate</name>
        <dbReference type="ChEBI" id="CHEBI:58289"/>
    </ligand>
</feature>
<comment type="function">
    <text evidence="9 10">Catalyzes the reversible conversion of 2-phosphoglycerate (2-PG) into phosphoenolpyruvate (PEP). It is essential for the degradation of carbohydrates via glycolysis.</text>
</comment>
<dbReference type="SFLD" id="SFLDF00002">
    <property type="entry name" value="enolase"/>
    <property type="match status" value="1"/>
</dbReference>
<dbReference type="SMART" id="SM01192">
    <property type="entry name" value="Enolase_C"/>
    <property type="match status" value="1"/>
</dbReference>
<dbReference type="EMBL" id="AACFWJ010000006">
    <property type="protein sequence ID" value="EAK3959505.1"/>
    <property type="molecule type" value="Genomic_DNA"/>
</dbReference>
<dbReference type="EC" id="4.2.1.11" evidence="3 10"/>
<feature type="binding site" evidence="10 13">
    <location>
        <position position="239"/>
    </location>
    <ligand>
        <name>Mg(2+)</name>
        <dbReference type="ChEBI" id="CHEBI:18420"/>
    </ligand>
</feature>
<feature type="binding site" evidence="10">
    <location>
        <position position="383"/>
    </location>
    <ligand>
        <name>(2R)-2-phosphoglycerate</name>
        <dbReference type="ChEBI" id="CHEBI:58289"/>
    </ligand>
</feature>
<evidence type="ECO:0000313" key="18">
    <source>
        <dbReference type="EMBL" id="EDP7180559.1"/>
    </source>
</evidence>
<dbReference type="PANTHER" id="PTHR11902:SF1">
    <property type="entry name" value="ENOLASE"/>
    <property type="match status" value="1"/>
</dbReference>
<feature type="binding site" evidence="12">
    <location>
        <position position="307"/>
    </location>
    <ligand>
        <name>substrate</name>
    </ligand>
</feature>
<dbReference type="SMART" id="SM01193">
    <property type="entry name" value="Enolase_N"/>
    <property type="match status" value="1"/>
</dbReference>
<dbReference type="Pfam" id="PF00113">
    <property type="entry name" value="Enolase_C"/>
    <property type="match status" value="1"/>
</dbReference>
<dbReference type="GO" id="GO:0000287">
    <property type="term" value="F:magnesium ion binding"/>
    <property type="evidence" value="ECO:0007669"/>
    <property type="project" value="UniProtKB-UniRule"/>
</dbReference>
<feature type="binding site" evidence="10">
    <location>
        <position position="362"/>
    </location>
    <ligand>
        <name>(2R)-2-phosphoglycerate</name>
        <dbReference type="ChEBI" id="CHEBI:58289"/>
    </ligand>
</feature>
<evidence type="ECO:0000313" key="20">
    <source>
        <dbReference type="Proteomes" id="UP000349590"/>
    </source>
</evidence>
<feature type="binding site" evidence="10 13">
    <location>
        <position position="307"/>
    </location>
    <ligand>
        <name>Mg(2+)</name>
        <dbReference type="ChEBI" id="CHEBI:18420"/>
    </ligand>
</feature>
<dbReference type="Pfam" id="PF03952">
    <property type="entry name" value="Enolase_N"/>
    <property type="match status" value="1"/>
</dbReference>
<dbReference type="GO" id="GO:0006096">
    <property type="term" value="P:glycolytic process"/>
    <property type="evidence" value="ECO:0007669"/>
    <property type="project" value="UniProtKB-UniRule"/>
</dbReference>
<gene>
    <name evidence="10" type="primary">eno</name>
    <name evidence="19" type="ORF">A0K99_06410</name>
    <name evidence="17" type="ORF">C1418_06710</name>
    <name evidence="16" type="ORF">E8P16_07120</name>
    <name evidence="18" type="ORF">GNO00_03115</name>
</gene>
<dbReference type="Proteomes" id="UP000466051">
    <property type="component" value="Unassembled WGS sequence"/>
</dbReference>
<evidence type="ECO:0000313" key="22">
    <source>
        <dbReference type="Proteomes" id="UP000466051"/>
    </source>
</evidence>
<feature type="active site" description="Proton donor" evidence="10 11">
    <location>
        <position position="204"/>
    </location>
</feature>
<keyword evidence="5 10" id="KW-0964">Secreted</keyword>
<feature type="binding site" evidence="12">
    <location>
        <position position="163"/>
    </location>
    <ligand>
        <name>substrate</name>
    </ligand>
</feature>
<dbReference type="SFLD" id="SFLDG00178">
    <property type="entry name" value="enolase"/>
    <property type="match status" value="1"/>
</dbReference>
<feature type="domain" description="Enolase C-terminal TIM barrel" evidence="14">
    <location>
        <begin position="138"/>
        <end position="414"/>
    </location>
</feature>
<organism evidence="18 22">
    <name type="scientific">Campylobacter jejuni</name>
    <dbReference type="NCBI Taxonomy" id="197"/>
    <lineage>
        <taxon>Bacteria</taxon>
        <taxon>Pseudomonadati</taxon>
        <taxon>Campylobacterota</taxon>
        <taxon>Epsilonproteobacteria</taxon>
        <taxon>Campylobacterales</taxon>
        <taxon>Campylobacteraceae</taxon>
        <taxon>Campylobacter</taxon>
    </lineage>
</organism>
<evidence type="ECO:0000313" key="17">
    <source>
        <dbReference type="EMBL" id="EAK3959505.1"/>
    </source>
</evidence>
<keyword evidence="6 10" id="KW-0460">Magnesium</keyword>
<comment type="catalytic activity">
    <reaction evidence="10">
        <text>(2R)-2-phosphoglycerate = phosphoenolpyruvate + H2O</text>
        <dbReference type="Rhea" id="RHEA:10164"/>
        <dbReference type="ChEBI" id="CHEBI:15377"/>
        <dbReference type="ChEBI" id="CHEBI:58289"/>
        <dbReference type="ChEBI" id="CHEBI:58702"/>
        <dbReference type="EC" id="4.2.1.11"/>
    </reaction>
</comment>
<evidence type="ECO:0000256" key="1">
    <source>
        <dbReference type="ARBA" id="ARBA00005031"/>
    </source>
</evidence>
<dbReference type="GO" id="GO:0004634">
    <property type="term" value="F:phosphopyruvate hydratase activity"/>
    <property type="evidence" value="ECO:0007669"/>
    <property type="project" value="UniProtKB-UniRule"/>
</dbReference>
<dbReference type="Proteomes" id="UP000410873">
    <property type="component" value="Unassembled WGS sequence"/>
</dbReference>
<evidence type="ECO:0000256" key="13">
    <source>
        <dbReference type="PIRSR" id="PIRSR001400-3"/>
    </source>
</evidence>
<evidence type="ECO:0000256" key="6">
    <source>
        <dbReference type="ARBA" id="ARBA00022842"/>
    </source>
</evidence>
<dbReference type="OMA" id="RCMMSHR"/>
<dbReference type="InterPro" id="IPR000941">
    <property type="entry name" value="Enolase"/>
</dbReference>
<accession>A0A1E7PEY0</accession>
<dbReference type="HAMAP" id="MF_00318">
    <property type="entry name" value="Enolase"/>
    <property type="match status" value="1"/>
</dbReference>
<dbReference type="EMBL" id="AACCII010000008">
    <property type="protein sequence ID" value="EAJ9719206.1"/>
    <property type="molecule type" value="Genomic_DNA"/>
</dbReference>